<dbReference type="EMBL" id="LKEF01000026">
    <property type="protein sequence ID" value="KTB63423.1"/>
    <property type="molecule type" value="Genomic_DNA"/>
</dbReference>
<proteinExistence type="predicted"/>
<dbReference type="Proteomes" id="UP000054197">
    <property type="component" value="Unassembled WGS sequence"/>
</dbReference>
<name>A0A0W0HRK4_PSEFL</name>
<dbReference type="RefSeq" id="WP_058420873.1">
    <property type="nucleotide sequence ID" value="NZ_LKEF01000026.1"/>
</dbReference>
<sequence length="137" mass="15864">MKTQKIQVIVNNQKAEVKVKYDLEKLTMTFSEAENFQKIFEGKDMYVCLAKIRADFPHITFLCKGAKINVMPSRMASQMSGGLVAYEMNLGKQATNEDIVRIFDYEEENLTNDPKEQIDFFKKWLASLGAQDYEKFN</sequence>
<comment type="caution">
    <text evidence="1">The sequence shown here is derived from an EMBL/GenBank/DDBJ whole genome shotgun (WGS) entry which is preliminary data.</text>
</comment>
<protein>
    <submittedName>
        <fullName evidence="1">Uncharacterized protein</fullName>
    </submittedName>
</protein>
<reference evidence="1 2" key="1">
    <citation type="submission" date="2015-09" db="EMBL/GenBank/DDBJ databases">
        <title>Genome sequence of ICMP 11288.</title>
        <authorList>
            <person name="Visnovsky S."/>
            <person name="Lu A."/>
            <person name="Panda P."/>
            <person name="Pitman A."/>
        </authorList>
    </citation>
    <scope>NUCLEOTIDE SEQUENCE [LARGE SCALE GENOMIC DNA]</scope>
    <source>
        <strain evidence="1 2">ICMP 11288</strain>
    </source>
</reference>
<evidence type="ECO:0000313" key="2">
    <source>
        <dbReference type="Proteomes" id="UP000054197"/>
    </source>
</evidence>
<gene>
    <name evidence="1" type="ORF">AO063_13910</name>
</gene>
<dbReference type="AlphaFoldDB" id="A0A0W0HRK4"/>
<evidence type="ECO:0000313" key="1">
    <source>
        <dbReference type="EMBL" id="KTB63423.1"/>
    </source>
</evidence>
<accession>A0A0W0HRK4</accession>
<organism evidence="1 2">
    <name type="scientific">Pseudomonas fluorescens ICMP 11288</name>
    <dbReference type="NCBI Taxonomy" id="1198309"/>
    <lineage>
        <taxon>Bacteria</taxon>
        <taxon>Pseudomonadati</taxon>
        <taxon>Pseudomonadota</taxon>
        <taxon>Gammaproteobacteria</taxon>
        <taxon>Pseudomonadales</taxon>
        <taxon>Pseudomonadaceae</taxon>
        <taxon>Pseudomonas</taxon>
    </lineage>
</organism>